<evidence type="ECO:0000313" key="3">
    <source>
        <dbReference type="Proteomes" id="UP000184300"/>
    </source>
</evidence>
<accession>A0A1L9VU75</accession>
<dbReference type="GeneID" id="34456148"/>
<dbReference type="Proteomes" id="UP000184300">
    <property type="component" value="Unassembled WGS sequence"/>
</dbReference>
<evidence type="ECO:0000256" key="1">
    <source>
        <dbReference type="SAM" id="Phobius"/>
    </source>
</evidence>
<evidence type="ECO:0000313" key="2">
    <source>
        <dbReference type="EMBL" id="OJJ87437.1"/>
    </source>
</evidence>
<gene>
    <name evidence="2" type="ORF">ASPGLDRAFT_1175992</name>
</gene>
<dbReference type="RefSeq" id="XP_022404126.1">
    <property type="nucleotide sequence ID" value="XM_022539887.1"/>
</dbReference>
<dbReference type="EMBL" id="KV878891">
    <property type="protein sequence ID" value="OJJ87437.1"/>
    <property type="molecule type" value="Genomic_DNA"/>
</dbReference>
<keyword evidence="1" id="KW-1133">Transmembrane helix</keyword>
<keyword evidence="3" id="KW-1185">Reference proteome</keyword>
<protein>
    <submittedName>
        <fullName evidence="2">Uncharacterized protein</fullName>
    </submittedName>
</protein>
<organism evidence="2 3">
    <name type="scientific">Aspergillus glaucus CBS 516.65</name>
    <dbReference type="NCBI Taxonomy" id="1160497"/>
    <lineage>
        <taxon>Eukaryota</taxon>
        <taxon>Fungi</taxon>
        <taxon>Dikarya</taxon>
        <taxon>Ascomycota</taxon>
        <taxon>Pezizomycotina</taxon>
        <taxon>Eurotiomycetes</taxon>
        <taxon>Eurotiomycetidae</taxon>
        <taxon>Eurotiales</taxon>
        <taxon>Aspergillaceae</taxon>
        <taxon>Aspergillus</taxon>
        <taxon>Aspergillus subgen. Aspergillus</taxon>
    </lineage>
</organism>
<name>A0A1L9VU75_ASPGL</name>
<dbReference type="VEuPathDB" id="FungiDB:ASPGLDRAFT_1175992"/>
<feature type="transmembrane region" description="Helical" evidence="1">
    <location>
        <begin position="51"/>
        <end position="70"/>
    </location>
</feature>
<proteinExistence type="predicted"/>
<keyword evidence="1" id="KW-0472">Membrane</keyword>
<feature type="transmembrane region" description="Helical" evidence="1">
    <location>
        <begin position="20"/>
        <end position="45"/>
    </location>
</feature>
<sequence length="96" mass="10937">MPAERRKCYPIRRTASRIDWWYIIFTPSTGQVADSFAFCIVFLLFCSPHCTLCMFTSLASFLETIFLCAATRLHKQLLRPPFQIIVAGNTKTPATS</sequence>
<keyword evidence="1" id="KW-0812">Transmembrane</keyword>
<reference evidence="3" key="1">
    <citation type="journal article" date="2017" name="Genome Biol.">
        <title>Comparative genomics reveals high biological diversity and specific adaptations in the industrially and medically important fungal genus Aspergillus.</title>
        <authorList>
            <person name="de Vries R.P."/>
            <person name="Riley R."/>
            <person name="Wiebenga A."/>
            <person name="Aguilar-Osorio G."/>
            <person name="Amillis S."/>
            <person name="Uchima C.A."/>
            <person name="Anderluh G."/>
            <person name="Asadollahi M."/>
            <person name="Askin M."/>
            <person name="Barry K."/>
            <person name="Battaglia E."/>
            <person name="Bayram O."/>
            <person name="Benocci T."/>
            <person name="Braus-Stromeyer S.A."/>
            <person name="Caldana C."/>
            <person name="Canovas D."/>
            <person name="Cerqueira G.C."/>
            <person name="Chen F."/>
            <person name="Chen W."/>
            <person name="Choi C."/>
            <person name="Clum A."/>
            <person name="Dos Santos R.A."/>
            <person name="Damasio A.R."/>
            <person name="Diallinas G."/>
            <person name="Emri T."/>
            <person name="Fekete E."/>
            <person name="Flipphi M."/>
            <person name="Freyberg S."/>
            <person name="Gallo A."/>
            <person name="Gournas C."/>
            <person name="Habgood R."/>
            <person name="Hainaut M."/>
            <person name="Harispe M.L."/>
            <person name="Henrissat B."/>
            <person name="Hilden K.S."/>
            <person name="Hope R."/>
            <person name="Hossain A."/>
            <person name="Karabika E."/>
            <person name="Karaffa L."/>
            <person name="Karanyi Z."/>
            <person name="Krasevec N."/>
            <person name="Kuo A."/>
            <person name="Kusch H."/>
            <person name="LaButti K."/>
            <person name="Lagendijk E.L."/>
            <person name="Lapidus A."/>
            <person name="Levasseur A."/>
            <person name="Lindquist E."/>
            <person name="Lipzen A."/>
            <person name="Logrieco A.F."/>
            <person name="MacCabe A."/>
            <person name="Maekelae M.R."/>
            <person name="Malavazi I."/>
            <person name="Melin P."/>
            <person name="Meyer V."/>
            <person name="Mielnichuk N."/>
            <person name="Miskei M."/>
            <person name="Molnar A.P."/>
            <person name="Mule G."/>
            <person name="Ngan C.Y."/>
            <person name="Orejas M."/>
            <person name="Orosz E."/>
            <person name="Ouedraogo J.P."/>
            <person name="Overkamp K.M."/>
            <person name="Park H.-S."/>
            <person name="Perrone G."/>
            <person name="Piumi F."/>
            <person name="Punt P.J."/>
            <person name="Ram A.F."/>
            <person name="Ramon A."/>
            <person name="Rauscher S."/>
            <person name="Record E."/>
            <person name="Riano-Pachon D.M."/>
            <person name="Robert V."/>
            <person name="Roehrig J."/>
            <person name="Ruller R."/>
            <person name="Salamov A."/>
            <person name="Salih N.S."/>
            <person name="Samson R.A."/>
            <person name="Sandor E."/>
            <person name="Sanguinetti M."/>
            <person name="Schuetze T."/>
            <person name="Sepcic K."/>
            <person name="Shelest E."/>
            <person name="Sherlock G."/>
            <person name="Sophianopoulou V."/>
            <person name="Squina F.M."/>
            <person name="Sun H."/>
            <person name="Susca A."/>
            <person name="Todd R.B."/>
            <person name="Tsang A."/>
            <person name="Unkles S.E."/>
            <person name="van de Wiele N."/>
            <person name="van Rossen-Uffink D."/>
            <person name="Oliveira J.V."/>
            <person name="Vesth T.C."/>
            <person name="Visser J."/>
            <person name="Yu J.-H."/>
            <person name="Zhou M."/>
            <person name="Andersen M.R."/>
            <person name="Archer D.B."/>
            <person name="Baker S.E."/>
            <person name="Benoit I."/>
            <person name="Brakhage A.A."/>
            <person name="Braus G.H."/>
            <person name="Fischer R."/>
            <person name="Frisvad J.C."/>
            <person name="Goldman G.H."/>
            <person name="Houbraken J."/>
            <person name="Oakley B."/>
            <person name="Pocsi I."/>
            <person name="Scazzocchio C."/>
            <person name="Seiboth B."/>
            <person name="vanKuyk P.A."/>
            <person name="Wortman J."/>
            <person name="Dyer P.S."/>
            <person name="Grigoriev I.V."/>
        </authorList>
    </citation>
    <scope>NUCLEOTIDE SEQUENCE [LARGE SCALE GENOMIC DNA]</scope>
    <source>
        <strain evidence="3">CBS 516.65</strain>
    </source>
</reference>
<dbReference type="AlphaFoldDB" id="A0A1L9VU75"/>